<dbReference type="GO" id="GO:0008270">
    <property type="term" value="F:zinc ion binding"/>
    <property type="evidence" value="ECO:0007669"/>
    <property type="project" value="UniProtKB-KW"/>
</dbReference>
<keyword evidence="4" id="KW-1185">Reference proteome</keyword>
<feature type="domain" description="CCHC-type" evidence="2">
    <location>
        <begin position="20"/>
        <end position="35"/>
    </location>
</feature>
<dbReference type="Proteomes" id="UP000478052">
    <property type="component" value="Unassembled WGS sequence"/>
</dbReference>
<proteinExistence type="predicted"/>
<dbReference type="OrthoDB" id="6593760at2759"/>
<dbReference type="GO" id="GO:0003676">
    <property type="term" value="F:nucleic acid binding"/>
    <property type="evidence" value="ECO:0007669"/>
    <property type="project" value="InterPro"/>
</dbReference>
<evidence type="ECO:0000256" key="1">
    <source>
        <dbReference type="PROSITE-ProRule" id="PRU00047"/>
    </source>
</evidence>
<reference evidence="3 4" key="1">
    <citation type="submission" date="2019-08" db="EMBL/GenBank/DDBJ databases">
        <title>Whole genome of Aphis craccivora.</title>
        <authorList>
            <person name="Voronova N.V."/>
            <person name="Shulinski R.S."/>
            <person name="Bandarenka Y.V."/>
            <person name="Zhorov D.G."/>
            <person name="Warner D."/>
        </authorList>
    </citation>
    <scope>NUCLEOTIDE SEQUENCE [LARGE SCALE GENOMIC DNA]</scope>
    <source>
        <strain evidence="3">180601</strain>
        <tissue evidence="3">Whole Body</tissue>
    </source>
</reference>
<dbReference type="EMBL" id="VUJU01007132">
    <property type="protein sequence ID" value="KAF0746631.1"/>
    <property type="molecule type" value="Genomic_DNA"/>
</dbReference>
<dbReference type="Pfam" id="PF00098">
    <property type="entry name" value="zf-CCHC"/>
    <property type="match status" value="1"/>
</dbReference>
<dbReference type="SUPFAM" id="SSF57756">
    <property type="entry name" value="Retrovirus zinc finger-like domains"/>
    <property type="match status" value="1"/>
</dbReference>
<gene>
    <name evidence="3" type="ORF">FWK35_00033393</name>
</gene>
<dbReference type="InterPro" id="IPR001878">
    <property type="entry name" value="Znf_CCHC"/>
</dbReference>
<dbReference type="SMART" id="SM00343">
    <property type="entry name" value="ZnF_C2HC"/>
    <property type="match status" value="2"/>
</dbReference>
<evidence type="ECO:0000313" key="4">
    <source>
        <dbReference type="Proteomes" id="UP000478052"/>
    </source>
</evidence>
<dbReference type="PROSITE" id="PS50158">
    <property type="entry name" value="ZF_CCHC"/>
    <property type="match status" value="1"/>
</dbReference>
<evidence type="ECO:0000313" key="3">
    <source>
        <dbReference type="EMBL" id="KAF0746631.1"/>
    </source>
</evidence>
<evidence type="ECO:0000259" key="2">
    <source>
        <dbReference type="PROSITE" id="PS50158"/>
    </source>
</evidence>
<accession>A0A6G0XZW8</accession>
<keyword evidence="1" id="KW-0863">Zinc-finger</keyword>
<name>A0A6G0XZW8_APHCR</name>
<organism evidence="3 4">
    <name type="scientific">Aphis craccivora</name>
    <name type="common">Cowpea aphid</name>
    <dbReference type="NCBI Taxonomy" id="307492"/>
    <lineage>
        <taxon>Eukaryota</taxon>
        <taxon>Metazoa</taxon>
        <taxon>Ecdysozoa</taxon>
        <taxon>Arthropoda</taxon>
        <taxon>Hexapoda</taxon>
        <taxon>Insecta</taxon>
        <taxon>Pterygota</taxon>
        <taxon>Neoptera</taxon>
        <taxon>Paraneoptera</taxon>
        <taxon>Hemiptera</taxon>
        <taxon>Sternorrhyncha</taxon>
        <taxon>Aphidomorpha</taxon>
        <taxon>Aphidoidea</taxon>
        <taxon>Aphididae</taxon>
        <taxon>Aphidini</taxon>
        <taxon>Aphis</taxon>
        <taxon>Aphis</taxon>
    </lineage>
</organism>
<keyword evidence="1" id="KW-0479">Metal-binding</keyword>
<protein>
    <submittedName>
        <fullName evidence="3">Transposon Ty3-I Gag-Pol polyprotein</fullName>
    </submittedName>
</protein>
<dbReference type="AlphaFoldDB" id="A0A6G0XZW8"/>
<keyword evidence="1" id="KW-0862">Zinc</keyword>
<sequence>MPKKDQVKTMTIGALTIRSCYNCGSKDHISPQCPKPRREKGACYECGAMDHQIGACPTRKKRFSDDGKPKSAILMNIDLESDSGPTDEYSMPYEVQCELNVPVDEKEECYVRFNVVVDTGSPLNENDTVKETVDSRNEILCIDFNSDVNVCKDTVNLNPDLDCDVNNEFINIYNVEYLARINVEPYTVMIIAILK</sequence>
<comment type="caution">
    <text evidence="3">The sequence shown here is derived from an EMBL/GenBank/DDBJ whole genome shotgun (WGS) entry which is preliminary data.</text>
</comment>
<dbReference type="InterPro" id="IPR036875">
    <property type="entry name" value="Znf_CCHC_sf"/>
</dbReference>
<dbReference type="Gene3D" id="4.10.60.10">
    <property type="entry name" value="Zinc finger, CCHC-type"/>
    <property type="match status" value="1"/>
</dbReference>